<evidence type="ECO:0000313" key="8">
    <source>
        <dbReference type="EMBL" id="KAK1939659.1"/>
    </source>
</evidence>
<dbReference type="SUPFAM" id="SSF63380">
    <property type="entry name" value="Riboflavin synthase domain-like"/>
    <property type="match status" value="1"/>
</dbReference>
<evidence type="ECO:0000313" key="9">
    <source>
        <dbReference type="Proteomes" id="UP001195914"/>
    </source>
</evidence>
<keyword evidence="4 6" id="KW-0274">FAD</keyword>
<dbReference type="GO" id="GO:0016491">
    <property type="term" value="F:oxidoreductase activity"/>
    <property type="evidence" value="ECO:0007669"/>
    <property type="project" value="UniProtKB-KW"/>
</dbReference>
<dbReference type="InterPro" id="IPR039261">
    <property type="entry name" value="FNR_nucleotide-bd"/>
</dbReference>
<dbReference type="Pfam" id="PF00970">
    <property type="entry name" value="FAD_binding_6"/>
    <property type="match status" value="1"/>
</dbReference>
<evidence type="ECO:0000256" key="3">
    <source>
        <dbReference type="ARBA" id="ARBA00022630"/>
    </source>
</evidence>
<gene>
    <name evidence="8" type="ORF">X943_002068</name>
</gene>
<comment type="caution">
    <text evidence="8">The sequence shown here is derived from an EMBL/GenBank/DDBJ whole genome shotgun (WGS) entry which is preliminary data.</text>
</comment>
<keyword evidence="9" id="KW-1185">Reference proteome</keyword>
<evidence type="ECO:0000259" key="7">
    <source>
        <dbReference type="PROSITE" id="PS51384"/>
    </source>
</evidence>
<name>A0AAD9GJF0_BABDI</name>
<evidence type="ECO:0000256" key="2">
    <source>
        <dbReference type="ARBA" id="ARBA00006105"/>
    </source>
</evidence>
<comment type="cofactor">
    <cofactor evidence="1 6">
        <name>FAD</name>
        <dbReference type="ChEBI" id="CHEBI:57692"/>
    </cofactor>
</comment>
<proteinExistence type="inferred from homology"/>
<dbReference type="CDD" id="cd06183">
    <property type="entry name" value="cyt_b5_reduct_like"/>
    <property type="match status" value="1"/>
</dbReference>
<evidence type="ECO:0000256" key="1">
    <source>
        <dbReference type="ARBA" id="ARBA00001974"/>
    </source>
</evidence>
<keyword evidence="3 6" id="KW-0285">Flavoprotein</keyword>
<evidence type="ECO:0000256" key="5">
    <source>
        <dbReference type="ARBA" id="ARBA00023002"/>
    </source>
</evidence>
<dbReference type="Pfam" id="PF00175">
    <property type="entry name" value="NAD_binding_1"/>
    <property type="match status" value="1"/>
</dbReference>
<accession>A0AAD9GJF0</accession>
<dbReference type="InterPro" id="IPR017927">
    <property type="entry name" value="FAD-bd_FR_type"/>
</dbReference>
<feature type="domain" description="FAD-binding FR-type" evidence="7">
    <location>
        <begin position="31"/>
        <end position="159"/>
    </location>
</feature>
<organism evidence="8 9">
    <name type="scientific">Babesia divergens</name>
    <dbReference type="NCBI Taxonomy" id="32595"/>
    <lineage>
        <taxon>Eukaryota</taxon>
        <taxon>Sar</taxon>
        <taxon>Alveolata</taxon>
        <taxon>Apicomplexa</taxon>
        <taxon>Aconoidasida</taxon>
        <taxon>Piroplasmida</taxon>
        <taxon>Babesiidae</taxon>
        <taxon>Babesia</taxon>
    </lineage>
</organism>
<protein>
    <submittedName>
        <fullName evidence="8">NADH-cytochrome b5 reductase 2, related</fullName>
    </submittedName>
</protein>
<reference evidence="8" key="1">
    <citation type="journal article" date="2014" name="Nucleic Acids Res.">
        <title>The evolutionary dynamics of variant antigen genes in Babesia reveal a history of genomic innovation underlying host-parasite interaction.</title>
        <authorList>
            <person name="Jackson A.P."/>
            <person name="Otto T.D."/>
            <person name="Darby A."/>
            <person name="Ramaprasad A."/>
            <person name="Xia D."/>
            <person name="Echaide I.E."/>
            <person name="Farber M."/>
            <person name="Gahlot S."/>
            <person name="Gamble J."/>
            <person name="Gupta D."/>
            <person name="Gupta Y."/>
            <person name="Jackson L."/>
            <person name="Malandrin L."/>
            <person name="Malas T.B."/>
            <person name="Moussa E."/>
            <person name="Nair M."/>
            <person name="Reid A.J."/>
            <person name="Sanders M."/>
            <person name="Sharma J."/>
            <person name="Tracey A."/>
            <person name="Quail M.A."/>
            <person name="Weir W."/>
            <person name="Wastling J.M."/>
            <person name="Hall N."/>
            <person name="Willadsen P."/>
            <person name="Lingelbach K."/>
            <person name="Shiels B."/>
            <person name="Tait A."/>
            <person name="Berriman M."/>
            <person name="Allred D.R."/>
            <person name="Pain A."/>
        </authorList>
    </citation>
    <scope>NUCLEOTIDE SEQUENCE</scope>
    <source>
        <strain evidence="8">1802A</strain>
    </source>
</reference>
<keyword evidence="5" id="KW-0560">Oxidoreductase</keyword>
<dbReference type="SUPFAM" id="SSF52343">
    <property type="entry name" value="Ferredoxin reductase-like, C-terminal NADP-linked domain"/>
    <property type="match status" value="1"/>
</dbReference>
<dbReference type="Gene3D" id="2.40.30.10">
    <property type="entry name" value="Translation factors"/>
    <property type="match status" value="1"/>
</dbReference>
<evidence type="ECO:0000256" key="4">
    <source>
        <dbReference type="ARBA" id="ARBA00022827"/>
    </source>
</evidence>
<dbReference type="InterPro" id="IPR017938">
    <property type="entry name" value="Riboflavin_synthase-like_b-brl"/>
</dbReference>
<dbReference type="InterPro" id="IPR001433">
    <property type="entry name" value="OxRdtase_FAD/NAD-bd"/>
</dbReference>
<comment type="similarity">
    <text evidence="2">Belongs to the flavoprotein pyridine nucleotide cytochrome reductase family.</text>
</comment>
<dbReference type="InterPro" id="IPR008333">
    <property type="entry name" value="Cbr1-like_FAD-bd_dom"/>
</dbReference>
<reference evidence="8" key="2">
    <citation type="submission" date="2021-05" db="EMBL/GenBank/DDBJ databases">
        <authorList>
            <person name="Pain A."/>
        </authorList>
    </citation>
    <scope>NUCLEOTIDE SEQUENCE</scope>
    <source>
        <strain evidence="8">1802A</strain>
    </source>
</reference>
<dbReference type="AlphaFoldDB" id="A0AAD9GJF0"/>
<dbReference type="Gene3D" id="3.40.50.80">
    <property type="entry name" value="Nucleotide-binding domain of ferredoxin-NADP reductase (FNR) module"/>
    <property type="match status" value="1"/>
</dbReference>
<dbReference type="PANTHER" id="PTHR19370">
    <property type="entry name" value="NADH-CYTOCHROME B5 REDUCTASE"/>
    <property type="match status" value="1"/>
</dbReference>
<dbReference type="PANTHER" id="PTHR19370:SF184">
    <property type="entry name" value="NADH-CYTOCHROME B5 REDUCTASE-LIKE"/>
    <property type="match status" value="1"/>
</dbReference>
<evidence type="ECO:0000256" key="6">
    <source>
        <dbReference type="PIRSR" id="PIRSR601834-1"/>
    </source>
</evidence>
<feature type="binding site" evidence="6">
    <location>
        <position position="118"/>
    </location>
    <ligand>
        <name>FAD</name>
        <dbReference type="ChEBI" id="CHEBI:57692"/>
    </ligand>
</feature>
<dbReference type="PROSITE" id="PS51384">
    <property type="entry name" value="FAD_FR"/>
    <property type="match status" value="1"/>
</dbReference>
<dbReference type="Proteomes" id="UP001195914">
    <property type="component" value="Unassembled WGS sequence"/>
</dbReference>
<feature type="binding site" evidence="6">
    <location>
        <position position="186"/>
    </location>
    <ligand>
        <name>FAD</name>
        <dbReference type="ChEBI" id="CHEBI:57692"/>
    </ligand>
</feature>
<sequence length="295" mass="33620">MACPAEICDLIALYSRGEGSSIFPAKQYDSELNIKVTLERRVAITPTVYIFVVSYSSDHDEIFKCHTFAHFIFHGTHDQPSQPGHWNGVQIPIADDCKVTKKFTPIFLDHGRREVHFLIRIYRRSERYPDGGRFTRFLESLKPQDQLTISPSSTKIELLGEGVIRNFKGVIPFKTLNIIAGGTGITPYIRFLIWNQTSKINLLFYNKTLEEILLKPLLDSLQRKGLLRIKYIVTSEAPTIISGYKPDEAANVFFGKMCREDIENFFEKEDSCTLFCGPPGMNVRARTLLAELGFD</sequence>
<dbReference type="InterPro" id="IPR001834">
    <property type="entry name" value="CBR-like"/>
</dbReference>
<dbReference type="EMBL" id="JAHBMH010000007">
    <property type="protein sequence ID" value="KAK1939659.1"/>
    <property type="molecule type" value="Genomic_DNA"/>
</dbReference>